<accession>A0A1R3JIE9</accession>
<feature type="compositionally biased region" description="Basic and acidic residues" evidence="1">
    <location>
        <begin position="88"/>
        <end position="97"/>
    </location>
</feature>
<dbReference type="OrthoDB" id="10376856at2759"/>
<keyword evidence="3" id="KW-1185">Reference proteome</keyword>
<proteinExistence type="predicted"/>
<comment type="caution">
    <text evidence="2">The sequence shown here is derived from an EMBL/GenBank/DDBJ whole genome shotgun (WGS) entry which is preliminary data.</text>
</comment>
<evidence type="ECO:0000313" key="2">
    <source>
        <dbReference type="EMBL" id="OMO94570.1"/>
    </source>
</evidence>
<evidence type="ECO:0000313" key="3">
    <source>
        <dbReference type="Proteomes" id="UP000187203"/>
    </source>
</evidence>
<dbReference type="PANTHER" id="PTHR37614">
    <property type="entry name" value="OS02G0121400 PROTEIN"/>
    <property type="match status" value="1"/>
</dbReference>
<sequence>MSSWDDFDDKEMEVASILLELPSLIIKPKPVPVVPEWGFRGIRSAINIDNIPLSPNNPNHIVSSQVKTSSSFSDQSESSKPVSHHQHTKFDEENNSEIKAEAVKSTSCDNNPINATTRIKIKLPKREKTHGIRIKDDDQKTSGPKAEEDVKVMDYEKKGSIRKRAKEAFEGEAAEVVAVSKVESREELDNELTLLEDHKRVLVESIQKVKDYLEKQKALNLQLKATKLRVSSIAQIQDEKEWTQNWENLPDT</sequence>
<feature type="compositionally biased region" description="Low complexity" evidence="1">
    <location>
        <begin position="62"/>
        <end position="79"/>
    </location>
</feature>
<reference evidence="3" key="1">
    <citation type="submission" date="2013-09" db="EMBL/GenBank/DDBJ databases">
        <title>Corchorus olitorius genome sequencing.</title>
        <authorList>
            <person name="Alam M."/>
            <person name="Haque M.S."/>
            <person name="Islam M.S."/>
            <person name="Emdad E.M."/>
            <person name="Islam M.M."/>
            <person name="Ahmed B."/>
            <person name="Halim A."/>
            <person name="Hossen Q.M.M."/>
            <person name="Hossain M.Z."/>
            <person name="Ahmed R."/>
            <person name="Khan M.M."/>
            <person name="Islam R."/>
            <person name="Rashid M.M."/>
            <person name="Khan S.A."/>
            <person name="Rahman M.S."/>
            <person name="Alam M."/>
            <person name="Yahiya A.S."/>
            <person name="Khan M.S."/>
            <person name="Azam M.S."/>
            <person name="Haque T."/>
            <person name="Lashkar M.Z.H."/>
            <person name="Akhand A.I."/>
            <person name="Morshed G."/>
            <person name="Roy S."/>
            <person name="Uddin K.S."/>
            <person name="Rabeya T."/>
            <person name="Hossain A.S."/>
            <person name="Chowdhury A."/>
            <person name="Snigdha A.R."/>
            <person name="Mortoza M.S."/>
            <person name="Matin S.A."/>
            <person name="Hoque S.M.E."/>
            <person name="Islam M.K."/>
            <person name="Roy D.K."/>
            <person name="Haider R."/>
            <person name="Moosa M.M."/>
            <person name="Elias S.M."/>
            <person name="Hasan A.M."/>
            <person name="Jahan S."/>
            <person name="Shafiuddin M."/>
            <person name="Mahmood N."/>
            <person name="Shommy N.S."/>
        </authorList>
    </citation>
    <scope>NUCLEOTIDE SEQUENCE [LARGE SCALE GENOMIC DNA]</scope>
    <source>
        <strain evidence="3">cv. O-4</strain>
    </source>
</reference>
<gene>
    <name evidence="2" type="ORF">COLO4_16278</name>
</gene>
<protein>
    <submittedName>
        <fullName evidence="2">Uncharacterized protein</fullName>
    </submittedName>
</protein>
<dbReference type="EMBL" id="AWUE01015997">
    <property type="protein sequence ID" value="OMO94570.1"/>
    <property type="molecule type" value="Genomic_DNA"/>
</dbReference>
<dbReference type="PANTHER" id="PTHR37614:SF2">
    <property type="entry name" value="OS02G0121400 PROTEIN"/>
    <property type="match status" value="1"/>
</dbReference>
<feature type="region of interest" description="Disordered" evidence="1">
    <location>
        <begin position="127"/>
        <end position="146"/>
    </location>
</feature>
<dbReference type="Proteomes" id="UP000187203">
    <property type="component" value="Unassembled WGS sequence"/>
</dbReference>
<name>A0A1R3JIE9_9ROSI</name>
<dbReference type="AlphaFoldDB" id="A0A1R3JIE9"/>
<organism evidence="2 3">
    <name type="scientific">Corchorus olitorius</name>
    <dbReference type="NCBI Taxonomy" id="93759"/>
    <lineage>
        <taxon>Eukaryota</taxon>
        <taxon>Viridiplantae</taxon>
        <taxon>Streptophyta</taxon>
        <taxon>Embryophyta</taxon>
        <taxon>Tracheophyta</taxon>
        <taxon>Spermatophyta</taxon>
        <taxon>Magnoliopsida</taxon>
        <taxon>eudicotyledons</taxon>
        <taxon>Gunneridae</taxon>
        <taxon>Pentapetalae</taxon>
        <taxon>rosids</taxon>
        <taxon>malvids</taxon>
        <taxon>Malvales</taxon>
        <taxon>Malvaceae</taxon>
        <taxon>Grewioideae</taxon>
        <taxon>Apeibeae</taxon>
        <taxon>Corchorus</taxon>
    </lineage>
</organism>
<evidence type="ECO:0000256" key="1">
    <source>
        <dbReference type="SAM" id="MobiDB-lite"/>
    </source>
</evidence>
<feature type="region of interest" description="Disordered" evidence="1">
    <location>
        <begin position="51"/>
        <end position="97"/>
    </location>
</feature>